<evidence type="ECO:0000313" key="1">
    <source>
        <dbReference type="EMBL" id="KAK5635936.1"/>
    </source>
</evidence>
<organism evidence="1 2">
    <name type="scientific">Xylaria bambusicola</name>
    <dbReference type="NCBI Taxonomy" id="326684"/>
    <lineage>
        <taxon>Eukaryota</taxon>
        <taxon>Fungi</taxon>
        <taxon>Dikarya</taxon>
        <taxon>Ascomycota</taxon>
        <taxon>Pezizomycotina</taxon>
        <taxon>Sordariomycetes</taxon>
        <taxon>Xylariomycetidae</taxon>
        <taxon>Xylariales</taxon>
        <taxon>Xylariaceae</taxon>
        <taxon>Xylaria</taxon>
    </lineage>
</organism>
<sequence>MVTYRSLDGGSQIFDANALLDPQQYALVEPIIAIARFPSRRISSHAGLKIEMLHRGQVKHLGHQFFGLIRVCLLGLPRKRR</sequence>
<gene>
    <name evidence="1" type="ORF">RRF57_011648</name>
</gene>
<keyword evidence="2" id="KW-1185">Reference proteome</keyword>
<dbReference type="AlphaFoldDB" id="A0AAN7UZT5"/>
<dbReference type="Proteomes" id="UP001305414">
    <property type="component" value="Unassembled WGS sequence"/>
</dbReference>
<reference evidence="1 2" key="1">
    <citation type="submission" date="2023-10" db="EMBL/GenBank/DDBJ databases">
        <title>Draft genome sequence of Xylaria bambusicola isolate GMP-LS, the root and basal stem rot pathogen of sugarcane in Indonesia.</title>
        <authorList>
            <person name="Selvaraj P."/>
            <person name="Muralishankar V."/>
            <person name="Muruganantham S."/>
            <person name="Sp S."/>
            <person name="Haryani S."/>
            <person name="Lau K.J.X."/>
            <person name="Naqvi N.I."/>
        </authorList>
    </citation>
    <scope>NUCLEOTIDE SEQUENCE [LARGE SCALE GENOMIC DNA]</scope>
    <source>
        <strain evidence="1">GMP-LS</strain>
    </source>
</reference>
<dbReference type="EMBL" id="JAWHQM010000059">
    <property type="protein sequence ID" value="KAK5635936.1"/>
    <property type="molecule type" value="Genomic_DNA"/>
</dbReference>
<accession>A0AAN7UZT5</accession>
<proteinExistence type="predicted"/>
<name>A0AAN7UZT5_9PEZI</name>
<evidence type="ECO:0000313" key="2">
    <source>
        <dbReference type="Proteomes" id="UP001305414"/>
    </source>
</evidence>
<comment type="caution">
    <text evidence="1">The sequence shown here is derived from an EMBL/GenBank/DDBJ whole genome shotgun (WGS) entry which is preliminary data.</text>
</comment>
<protein>
    <submittedName>
        <fullName evidence="1">Uncharacterized protein</fullName>
    </submittedName>
</protein>